<proteinExistence type="predicted"/>
<accession>A0A3P3YKZ9</accession>
<evidence type="ECO:0000313" key="1">
    <source>
        <dbReference type="EMBL" id="SPR00866.1"/>
    </source>
</evidence>
<name>A0A3P3YKZ9_PLABS</name>
<gene>
    <name evidence="1" type="ORF">PLBR_LOCUS8081</name>
</gene>
<dbReference type="Proteomes" id="UP000290189">
    <property type="component" value="Unassembled WGS sequence"/>
</dbReference>
<evidence type="ECO:0000313" key="2">
    <source>
        <dbReference type="Proteomes" id="UP000290189"/>
    </source>
</evidence>
<geneLocation type="mitochondrion" evidence="1"/>
<reference evidence="1 2" key="1">
    <citation type="submission" date="2018-03" db="EMBL/GenBank/DDBJ databases">
        <authorList>
            <person name="Fogelqvist J."/>
        </authorList>
    </citation>
    <scope>NUCLEOTIDE SEQUENCE [LARGE SCALE GENOMIC DNA]</scope>
</reference>
<protein>
    <submittedName>
        <fullName evidence="1">Uncharacterized protein</fullName>
    </submittedName>
</protein>
<organism evidence="1 2">
    <name type="scientific">Plasmodiophora brassicae</name>
    <name type="common">Clubroot disease agent</name>
    <dbReference type="NCBI Taxonomy" id="37360"/>
    <lineage>
        <taxon>Eukaryota</taxon>
        <taxon>Sar</taxon>
        <taxon>Rhizaria</taxon>
        <taxon>Endomyxa</taxon>
        <taxon>Phytomyxea</taxon>
        <taxon>Plasmodiophorida</taxon>
        <taxon>Plasmodiophoridae</taxon>
        <taxon>Plasmodiophora</taxon>
    </lineage>
</organism>
<keyword evidence="1" id="KW-0496">Mitochondrion</keyword>
<dbReference type="AlphaFoldDB" id="A0A3P3YKZ9"/>
<dbReference type="EMBL" id="OVEO01000015">
    <property type="protein sequence ID" value="SPR00866.1"/>
    <property type="molecule type" value="Genomic_DNA"/>
</dbReference>
<sequence length="83" mass="8817">MDAATRARSATDIWLVCAHAVRPVLRCAWSTGSRRSMGTVMKLSAFPLDVPVRSPMKPVSLEATSTSRLGTGSVAHGFTTLVS</sequence>